<gene>
    <name evidence="11" type="ORF">EJ08DRAFT_697868</name>
</gene>
<dbReference type="Proteomes" id="UP000800235">
    <property type="component" value="Unassembled WGS sequence"/>
</dbReference>
<keyword evidence="8" id="KW-0067">ATP-binding</keyword>
<protein>
    <recommendedName>
        <fullName evidence="4">Phosphoribosylaminoimidazole-succinocarboxamide synthase</fullName>
        <ecNumber evidence="3">6.3.2.6</ecNumber>
    </recommendedName>
    <alternativeName>
        <fullName evidence="9">SAICAR synthetase</fullName>
    </alternativeName>
</protein>
<dbReference type="EMBL" id="MU007043">
    <property type="protein sequence ID" value="KAF2429834.1"/>
    <property type="molecule type" value="Genomic_DNA"/>
</dbReference>
<dbReference type="SUPFAM" id="SSF56104">
    <property type="entry name" value="SAICAR synthase-like"/>
    <property type="match status" value="1"/>
</dbReference>
<dbReference type="PROSITE" id="PS01058">
    <property type="entry name" value="SAICAR_SYNTHETASE_2"/>
    <property type="match status" value="1"/>
</dbReference>
<dbReference type="InterPro" id="IPR028923">
    <property type="entry name" value="SAICAR_synt/ADE2_N"/>
</dbReference>
<dbReference type="PANTHER" id="PTHR43700">
    <property type="entry name" value="PHOSPHORIBOSYLAMINOIMIDAZOLE-SUCCINOCARBOXAMIDE SYNTHASE"/>
    <property type="match status" value="1"/>
</dbReference>
<dbReference type="NCBIfam" id="TIGR00081">
    <property type="entry name" value="purC"/>
    <property type="match status" value="1"/>
</dbReference>
<evidence type="ECO:0000256" key="3">
    <source>
        <dbReference type="ARBA" id="ARBA00012217"/>
    </source>
</evidence>
<dbReference type="EC" id="6.3.2.6" evidence="3"/>
<dbReference type="FunFam" id="3.30.470.20:FF:000015">
    <property type="entry name" value="Phosphoribosylaminoimidazole-succinocarboxamide synthase"/>
    <property type="match status" value="1"/>
</dbReference>
<dbReference type="Gene3D" id="3.30.200.20">
    <property type="entry name" value="Phosphorylase Kinase, domain 1"/>
    <property type="match status" value="1"/>
</dbReference>
<evidence type="ECO:0000256" key="4">
    <source>
        <dbReference type="ARBA" id="ARBA00016460"/>
    </source>
</evidence>
<keyword evidence="5" id="KW-0436">Ligase</keyword>
<sequence>MSSLKDAVTTTDFSAYYKHLARGKVRELYEIDASTLLFVATDRVSAYDVVLDNGIPDKGALLTTLSAFWFSTLTSRIPSLKTHFISLDMPAKLVGTNLAPIAEGRSMQVRRLKVVPIESIVRGYITGSAWSEYKKSGTVHGIKVQEGLQESQAFDKPVWTPSTKAEQGEHDENISPQEAANIVGQDIADKIERLSLELYMAGRDYAAERGIIIADTKFEFGLDVSTSPPAVILIDEALTPDSSRFWPSSKYEVGRSQESLDKQPLRDWLVTNGLKGKDGVAMPEDVVRSTRQGYVRAWEMLTGKGWA</sequence>
<organism evidence="11 12">
    <name type="scientific">Tothia fuscella</name>
    <dbReference type="NCBI Taxonomy" id="1048955"/>
    <lineage>
        <taxon>Eukaryota</taxon>
        <taxon>Fungi</taxon>
        <taxon>Dikarya</taxon>
        <taxon>Ascomycota</taxon>
        <taxon>Pezizomycotina</taxon>
        <taxon>Dothideomycetes</taxon>
        <taxon>Pleosporomycetidae</taxon>
        <taxon>Venturiales</taxon>
        <taxon>Cylindrosympodiaceae</taxon>
        <taxon>Tothia</taxon>
    </lineage>
</organism>
<keyword evidence="12" id="KW-1185">Reference proteome</keyword>
<dbReference type="Pfam" id="PF01259">
    <property type="entry name" value="SAICAR_synt"/>
    <property type="match status" value="1"/>
</dbReference>
<dbReference type="InterPro" id="IPR018236">
    <property type="entry name" value="SAICAR_synthetase_CS"/>
</dbReference>
<dbReference type="Gene3D" id="3.30.470.20">
    <property type="entry name" value="ATP-grasp fold, B domain"/>
    <property type="match status" value="1"/>
</dbReference>
<dbReference type="GO" id="GO:0004639">
    <property type="term" value="F:phosphoribosylaminoimidazolesuccinocarboxamide synthase activity"/>
    <property type="evidence" value="ECO:0007669"/>
    <property type="project" value="UniProtKB-EC"/>
</dbReference>
<evidence type="ECO:0000313" key="11">
    <source>
        <dbReference type="EMBL" id="KAF2429834.1"/>
    </source>
</evidence>
<dbReference type="PANTHER" id="PTHR43700:SF1">
    <property type="entry name" value="PHOSPHORIBOSYLAMINOIMIDAZOLE-SUCCINOCARBOXAMIDE SYNTHASE"/>
    <property type="match status" value="1"/>
</dbReference>
<evidence type="ECO:0000256" key="2">
    <source>
        <dbReference type="ARBA" id="ARBA00010190"/>
    </source>
</evidence>
<accession>A0A9P4NPT8</accession>
<evidence type="ECO:0000256" key="7">
    <source>
        <dbReference type="ARBA" id="ARBA00022755"/>
    </source>
</evidence>
<dbReference type="InterPro" id="IPR001636">
    <property type="entry name" value="SAICAR_synth"/>
</dbReference>
<name>A0A9P4NPT8_9PEZI</name>
<keyword evidence="6" id="KW-0547">Nucleotide-binding</keyword>
<evidence type="ECO:0000313" key="12">
    <source>
        <dbReference type="Proteomes" id="UP000800235"/>
    </source>
</evidence>
<evidence type="ECO:0000256" key="1">
    <source>
        <dbReference type="ARBA" id="ARBA00004672"/>
    </source>
</evidence>
<dbReference type="NCBIfam" id="NF010568">
    <property type="entry name" value="PRK13961.1"/>
    <property type="match status" value="1"/>
</dbReference>
<feature type="domain" description="SAICAR synthetase/ADE2 N-terminal" evidence="10">
    <location>
        <begin position="20"/>
        <end position="279"/>
    </location>
</feature>
<evidence type="ECO:0000259" key="10">
    <source>
        <dbReference type="Pfam" id="PF01259"/>
    </source>
</evidence>
<dbReference type="AlphaFoldDB" id="A0A9P4NPT8"/>
<comment type="similarity">
    <text evidence="2">Belongs to the SAICAR synthetase family.</text>
</comment>
<reference evidence="11" key="1">
    <citation type="journal article" date="2020" name="Stud. Mycol.">
        <title>101 Dothideomycetes genomes: a test case for predicting lifestyles and emergence of pathogens.</title>
        <authorList>
            <person name="Haridas S."/>
            <person name="Albert R."/>
            <person name="Binder M."/>
            <person name="Bloem J."/>
            <person name="Labutti K."/>
            <person name="Salamov A."/>
            <person name="Andreopoulos B."/>
            <person name="Baker S."/>
            <person name="Barry K."/>
            <person name="Bills G."/>
            <person name="Bluhm B."/>
            <person name="Cannon C."/>
            <person name="Castanera R."/>
            <person name="Culley D."/>
            <person name="Daum C."/>
            <person name="Ezra D."/>
            <person name="Gonzalez J."/>
            <person name="Henrissat B."/>
            <person name="Kuo A."/>
            <person name="Liang C."/>
            <person name="Lipzen A."/>
            <person name="Lutzoni F."/>
            <person name="Magnuson J."/>
            <person name="Mondo S."/>
            <person name="Nolan M."/>
            <person name="Ohm R."/>
            <person name="Pangilinan J."/>
            <person name="Park H.-J."/>
            <person name="Ramirez L."/>
            <person name="Alfaro M."/>
            <person name="Sun H."/>
            <person name="Tritt A."/>
            <person name="Yoshinaga Y."/>
            <person name="Zwiers L.-H."/>
            <person name="Turgeon B."/>
            <person name="Goodwin S."/>
            <person name="Spatafora J."/>
            <person name="Crous P."/>
            <person name="Grigoriev I."/>
        </authorList>
    </citation>
    <scope>NUCLEOTIDE SEQUENCE</scope>
    <source>
        <strain evidence="11">CBS 130266</strain>
    </source>
</reference>
<proteinExistence type="inferred from homology"/>
<dbReference type="OrthoDB" id="9991235at2759"/>
<comment type="pathway">
    <text evidence="1">Purine metabolism; IMP biosynthesis via de novo pathway; 5-amino-1-(5-phospho-D-ribosyl)imidazole-4-carboxamide from 5-amino-1-(5-phospho-D-ribosyl)imidazole-4-carboxylate: step 1/2.</text>
</comment>
<comment type="caution">
    <text evidence="11">The sequence shown here is derived from an EMBL/GenBank/DDBJ whole genome shotgun (WGS) entry which is preliminary data.</text>
</comment>
<evidence type="ECO:0000256" key="8">
    <source>
        <dbReference type="ARBA" id="ARBA00022840"/>
    </source>
</evidence>
<dbReference type="GO" id="GO:0005524">
    <property type="term" value="F:ATP binding"/>
    <property type="evidence" value="ECO:0007669"/>
    <property type="project" value="UniProtKB-KW"/>
</dbReference>
<dbReference type="GO" id="GO:0005737">
    <property type="term" value="C:cytoplasm"/>
    <property type="evidence" value="ECO:0007669"/>
    <property type="project" value="TreeGrafter"/>
</dbReference>
<evidence type="ECO:0000256" key="5">
    <source>
        <dbReference type="ARBA" id="ARBA00022598"/>
    </source>
</evidence>
<dbReference type="HAMAP" id="MF_00137">
    <property type="entry name" value="SAICAR_synth"/>
    <property type="match status" value="1"/>
</dbReference>
<dbReference type="CDD" id="cd01414">
    <property type="entry name" value="SAICAR_synt_Sc"/>
    <property type="match status" value="1"/>
</dbReference>
<dbReference type="GO" id="GO:0006189">
    <property type="term" value="P:'de novo' IMP biosynthetic process"/>
    <property type="evidence" value="ECO:0007669"/>
    <property type="project" value="TreeGrafter"/>
</dbReference>
<evidence type="ECO:0000256" key="6">
    <source>
        <dbReference type="ARBA" id="ARBA00022741"/>
    </source>
</evidence>
<dbReference type="PROSITE" id="PS01057">
    <property type="entry name" value="SAICAR_SYNTHETASE_1"/>
    <property type="match status" value="1"/>
</dbReference>
<evidence type="ECO:0000256" key="9">
    <source>
        <dbReference type="ARBA" id="ARBA00030409"/>
    </source>
</evidence>
<keyword evidence="7" id="KW-0658">Purine biosynthesis</keyword>